<organism evidence="7 8">
    <name type="scientific">Sulfitobacter delicatus</name>
    <dbReference type="NCBI Taxonomy" id="218672"/>
    <lineage>
        <taxon>Bacteria</taxon>
        <taxon>Pseudomonadati</taxon>
        <taxon>Pseudomonadota</taxon>
        <taxon>Alphaproteobacteria</taxon>
        <taxon>Rhodobacterales</taxon>
        <taxon>Roseobacteraceae</taxon>
        <taxon>Sulfitobacter</taxon>
    </lineage>
</organism>
<dbReference type="AlphaFoldDB" id="A0A1G7TEC0"/>
<protein>
    <submittedName>
        <fullName evidence="7">Peptide/nickel transport system substrate-binding protein</fullName>
    </submittedName>
</protein>
<dbReference type="OrthoDB" id="9803988at2"/>
<dbReference type="InterPro" id="IPR030678">
    <property type="entry name" value="Peptide/Ni-bd"/>
</dbReference>
<accession>A0A1G7TEC0</accession>
<evidence type="ECO:0000256" key="5">
    <source>
        <dbReference type="SAM" id="SignalP"/>
    </source>
</evidence>
<evidence type="ECO:0000256" key="2">
    <source>
        <dbReference type="ARBA" id="ARBA00005695"/>
    </source>
</evidence>
<dbReference type="PIRSF" id="PIRSF002741">
    <property type="entry name" value="MppA"/>
    <property type="match status" value="1"/>
</dbReference>
<evidence type="ECO:0000256" key="3">
    <source>
        <dbReference type="ARBA" id="ARBA00022448"/>
    </source>
</evidence>
<dbReference type="Pfam" id="PF00496">
    <property type="entry name" value="SBP_bac_5"/>
    <property type="match status" value="1"/>
</dbReference>
<name>A0A1G7TEC0_9RHOB</name>
<keyword evidence="8" id="KW-1185">Reference proteome</keyword>
<keyword evidence="3" id="KW-0813">Transport</keyword>
<evidence type="ECO:0000313" key="7">
    <source>
        <dbReference type="EMBL" id="SDG32900.1"/>
    </source>
</evidence>
<dbReference type="PANTHER" id="PTHR30290:SF10">
    <property type="entry name" value="PERIPLASMIC OLIGOPEPTIDE-BINDING PROTEIN-RELATED"/>
    <property type="match status" value="1"/>
</dbReference>
<feature type="chain" id="PRO_5011695483" evidence="5">
    <location>
        <begin position="23"/>
        <end position="500"/>
    </location>
</feature>
<dbReference type="GO" id="GO:0043190">
    <property type="term" value="C:ATP-binding cassette (ABC) transporter complex"/>
    <property type="evidence" value="ECO:0007669"/>
    <property type="project" value="InterPro"/>
</dbReference>
<dbReference type="CDD" id="cd00995">
    <property type="entry name" value="PBP2_NikA_DppA_OppA_like"/>
    <property type="match status" value="1"/>
</dbReference>
<dbReference type="Gene3D" id="3.40.190.10">
    <property type="entry name" value="Periplasmic binding protein-like II"/>
    <property type="match status" value="1"/>
</dbReference>
<dbReference type="GO" id="GO:0015833">
    <property type="term" value="P:peptide transport"/>
    <property type="evidence" value="ECO:0007669"/>
    <property type="project" value="TreeGrafter"/>
</dbReference>
<keyword evidence="4 5" id="KW-0732">Signal</keyword>
<dbReference type="SUPFAM" id="SSF53850">
    <property type="entry name" value="Periplasmic binding protein-like II"/>
    <property type="match status" value="1"/>
</dbReference>
<reference evidence="8" key="1">
    <citation type="submission" date="2016-10" db="EMBL/GenBank/DDBJ databases">
        <authorList>
            <person name="Varghese N."/>
            <person name="Submissions S."/>
        </authorList>
    </citation>
    <scope>NUCLEOTIDE SEQUENCE [LARGE SCALE GENOMIC DNA]</scope>
    <source>
        <strain evidence="8">DSM 16477</strain>
    </source>
</reference>
<dbReference type="EMBL" id="FNBP01000006">
    <property type="protein sequence ID" value="SDG32900.1"/>
    <property type="molecule type" value="Genomic_DNA"/>
</dbReference>
<proteinExistence type="inferred from homology"/>
<feature type="signal peptide" evidence="5">
    <location>
        <begin position="1"/>
        <end position="22"/>
    </location>
</feature>
<dbReference type="InterPro" id="IPR000914">
    <property type="entry name" value="SBP_5_dom"/>
</dbReference>
<dbReference type="Gene3D" id="3.10.105.10">
    <property type="entry name" value="Dipeptide-binding Protein, Domain 3"/>
    <property type="match status" value="1"/>
</dbReference>
<gene>
    <name evidence="7" type="ORF">SAMN04489759_106166</name>
</gene>
<evidence type="ECO:0000256" key="4">
    <source>
        <dbReference type="ARBA" id="ARBA00022729"/>
    </source>
</evidence>
<sequence length="500" mass="54972">MTTDKIIPAAMALMLSATVLSAQDTIRIASPNKVTVLDPIVSAAGGNIEAYGQLYARLLRKGPDGALQPGLAESWEVSEDGLTYTFELRDAKFSDGSAITAEDAAFSLTRVSKDEKSAYPAGFAPIKEVSAVDEDTVQITLEHASAPMLSNLEIFNAGIVSKADVDERGEEGAFASDPVTSGPYMVKEWKPNDRITLTANPHYWREGLPKIQNVELIEVSDDNARATMAMAGEIDVNRYVPWAQVEEVNNTDGVSVALEPSTMLYLVLPNHDKAPFDNLTVRKAAAMALDREAITNAVTLGKAEVANSTFSNALNFHDANLQPPAYDPAAARKLLEDEGLVGTEITMMITPTFEQLATLLKAQWDAVGFKTTVERVDAGLWWSNMAKGEYQVTVNWYYNETEDPDLAVRWALCDTCGSQSYYTNYHNEEVNKLTDEALRERDEAKRAELYSKIQQITLDELAQIPLYYAPFSIAYADRVKGLTLTPALQWTLEDAELTAE</sequence>
<dbReference type="Proteomes" id="UP000199399">
    <property type="component" value="Unassembled WGS sequence"/>
</dbReference>
<comment type="subcellular location">
    <subcellularLocation>
        <location evidence="1">Periplasm</location>
    </subcellularLocation>
</comment>
<evidence type="ECO:0000313" key="8">
    <source>
        <dbReference type="Proteomes" id="UP000199399"/>
    </source>
</evidence>
<evidence type="ECO:0000256" key="1">
    <source>
        <dbReference type="ARBA" id="ARBA00004418"/>
    </source>
</evidence>
<dbReference type="RefSeq" id="WP_093742709.1">
    <property type="nucleotide sequence ID" value="NZ_FNBP01000006.1"/>
</dbReference>
<dbReference type="STRING" id="218672.SAMN04489759_106166"/>
<dbReference type="PANTHER" id="PTHR30290">
    <property type="entry name" value="PERIPLASMIC BINDING COMPONENT OF ABC TRANSPORTER"/>
    <property type="match status" value="1"/>
</dbReference>
<evidence type="ECO:0000259" key="6">
    <source>
        <dbReference type="Pfam" id="PF00496"/>
    </source>
</evidence>
<dbReference type="GO" id="GO:0030288">
    <property type="term" value="C:outer membrane-bounded periplasmic space"/>
    <property type="evidence" value="ECO:0007669"/>
    <property type="project" value="UniProtKB-ARBA"/>
</dbReference>
<dbReference type="GO" id="GO:1904680">
    <property type="term" value="F:peptide transmembrane transporter activity"/>
    <property type="evidence" value="ECO:0007669"/>
    <property type="project" value="TreeGrafter"/>
</dbReference>
<feature type="domain" description="Solute-binding protein family 5" evidence="6">
    <location>
        <begin position="67"/>
        <end position="411"/>
    </location>
</feature>
<dbReference type="InterPro" id="IPR039424">
    <property type="entry name" value="SBP_5"/>
</dbReference>
<comment type="similarity">
    <text evidence="2">Belongs to the bacterial solute-binding protein 5 family.</text>
</comment>